<reference evidence="1" key="1">
    <citation type="submission" date="2023-07" db="EMBL/GenBank/DDBJ databases">
        <title>Genomic Encyclopedia of Type Strains, Phase IV (KMG-IV): sequencing the most valuable type-strain genomes for metagenomic binning, comparative biology and taxonomic classification.</title>
        <authorList>
            <person name="Goeker M."/>
        </authorList>
    </citation>
    <scope>NUCLEOTIDE SEQUENCE</scope>
    <source>
        <strain evidence="1">DSM 24202</strain>
    </source>
</reference>
<organism evidence="1 2">
    <name type="scientific">Oligosphaera ethanolica</name>
    <dbReference type="NCBI Taxonomy" id="760260"/>
    <lineage>
        <taxon>Bacteria</taxon>
        <taxon>Pseudomonadati</taxon>
        <taxon>Lentisphaerota</taxon>
        <taxon>Oligosphaeria</taxon>
        <taxon>Oligosphaerales</taxon>
        <taxon>Oligosphaeraceae</taxon>
        <taxon>Oligosphaera</taxon>
    </lineage>
</organism>
<accession>A0AAE3VCM2</accession>
<proteinExistence type="predicted"/>
<protein>
    <submittedName>
        <fullName evidence="1">Uncharacterized protein</fullName>
    </submittedName>
</protein>
<keyword evidence="2" id="KW-1185">Reference proteome</keyword>
<dbReference type="RefSeq" id="WP_307259200.1">
    <property type="nucleotide sequence ID" value="NZ_JAUSVL010000001.1"/>
</dbReference>
<evidence type="ECO:0000313" key="1">
    <source>
        <dbReference type="EMBL" id="MDQ0288037.1"/>
    </source>
</evidence>
<gene>
    <name evidence="1" type="ORF">J3R75_000144</name>
</gene>
<dbReference type="EMBL" id="JAUSVL010000001">
    <property type="protein sequence ID" value="MDQ0288037.1"/>
    <property type="molecule type" value="Genomic_DNA"/>
</dbReference>
<evidence type="ECO:0000313" key="2">
    <source>
        <dbReference type="Proteomes" id="UP001238163"/>
    </source>
</evidence>
<name>A0AAE3VCM2_9BACT</name>
<sequence>MLETVEEKIERFRKYYTKMIDNAVAKSNIQYEGVPAKLLLCSIIDSLSIAAFPDEKNPKQNRIRFAQTIKRHSKWQDHDRVSMLQIWKAINSMCDVPQEFESFKLWLEKECNAKFYPSRSPFQNSYSLQNDPLYKEISQEWPKKEPKKLEKLNNKYLEQFTHRNLLWIYRNRLTHAFRPPGKGYQSPFKIEDDPYYKMVIDVKELIDQNGEKRWELVYPTGFFKNIANNCLESICCECLKKKRSPFLEYSEDSFWLIN</sequence>
<dbReference type="Proteomes" id="UP001238163">
    <property type="component" value="Unassembled WGS sequence"/>
</dbReference>
<dbReference type="AlphaFoldDB" id="A0AAE3VCM2"/>
<comment type="caution">
    <text evidence="1">The sequence shown here is derived from an EMBL/GenBank/DDBJ whole genome shotgun (WGS) entry which is preliminary data.</text>
</comment>